<dbReference type="InParanoid" id="A0A7M7K4S9"/>
<evidence type="ECO:0000256" key="3">
    <source>
        <dbReference type="ARBA" id="ARBA00068043"/>
    </source>
</evidence>
<comment type="similarity">
    <text evidence="1 4">Belongs to the calycin superfamily. Fatty-acid binding protein (FABP) family.</text>
</comment>
<proteinExistence type="inferred from homology"/>
<dbReference type="GeneID" id="111250379"/>
<dbReference type="InterPro" id="IPR000566">
    <property type="entry name" value="Lipocln_cytosolic_FA-bd_dom"/>
</dbReference>
<dbReference type="RefSeq" id="XP_022661284.1">
    <property type="nucleotide sequence ID" value="XM_022805549.1"/>
</dbReference>
<dbReference type="FunFam" id="2.40.128.20:FF:000001">
    <property type="entry name" value="Fatty acid-binding protein, adipocyte"/>
    <property type="match status" value="1"/>
</dbReference>
<dbReference type="SUPFAM" id="SSF50814">
    <property type="entry name" value="Lipocalins"/>
    <property type="match status" value="1"/>
</dbReference>
<evidence type="ECO:0000259" key="5">
    <source>
        <dbReference type="PROSITE" id="PS00214"/>
    </source>
</evidence>
<protein>
    <recommendedName>
        <fullName evidence="3">Fatty acid-binding protein</fullName>
    </recommendedName>
</protein>
<dbReference type="KEGG" id="vde:111250379"/>
<evidence type="ECO:0000256" key="2">
    <source>
        <dbReference type="ARBA" id="ARBA00023121"/>
    </source>
</evidence>
<dbReference type="OrthoDB" id="354351at2759"/>
<dbReference type="Pfam" id="PF00061">
    <property type="entry name" value="Lipocalin"/>
    <property type="match status" value="1"/>
</dbReference>
<feature type="domain" description="Cytosolic fatty-acid binding proteins" evidence="5">
    <location>
        <begin position="7"/>
        <end position="24"/>
    </location>
</feature>
<sequence length="132" mass="14703">MVDALIGTWKLETSENFEELLKELGVNMVLRKAATATKPNAEISKNGDEWTIRSVSTLKTTEIKFKIGEEFEETRADNSKGKSTFIIDGDKLKQVSEKDGKQYSTVREIVGGKLKVTVTIGNIVCTRVYSKV</sequence>
<evidence type="ECO:0000256" key="1">
    <source>
        <dbReference type="ARBA" id="ARBA00008390"/>
    </source>
</evidence>
<dbReference type="EnsemblMetazoa" id="XM_022805549">
    <property type="protein sequence ID" value="XP_022661284"/>
    <property type="gene ID" value="LOC111250379"/>
</dbReference>
<dbReference type="PANTHER" id="PTHR11955">
    <property type="entry name" value="FATTY ACID BINDING PROTEIN"/>
    <property type="match status" value="1"/>
</dbReference>
<dbReference type="Proteomes" id="UP000594260">
    <property type="component" value="Unplaced"/>
</dbReference>
<keyword evidence="7" id="KW-1185">Reference proteome</keyword>
<keyword evidence="2" id="KW-0446">Lipid-binding</keyword>
<dbReference type="InterPro" id="IPR031259">
    <property type="entry name" value="ILBP"/>
</dbReference>
<dbReference type="InterPro" id="IPR012674">
    <property type="entry name" value="Calycin"/>
</dbReference>
<dbReference type="PRINTS" id="PR00178">
    <property type="entry name" value="FATTYACIDBP"/>
</dbReference>
<dbReference type="AlphaFoldDB" id="A0A7M7K4S9"/>
<accession>A0A7M7K4S9</accession>
<evidence type="ECO:0000313" key="7">
    <source>
        <dbReference type="Proteomes" id="UP000594260"/>
    </source>
</evidence>
<dbReference type="FunCoup" id="A0A7M7K4S9">
    <property type="interactions" value="104"/>
</dbReference>
<organism evidence="6 7">
    <name type="scientific">Varroa destructor</name>
    <name type="common">Honeybee mite</name>
    <dbReference type="NCBI Taxonomy" id="109461"/>
    <lineage>
        <taxon>Eukaryota</taxon>
        <taxon>Metazoa</taxon>
        <taxon>Ecdysozoa</taxon>
        <taxon>Arthropoda</taxon>
        <taxon>Chelicerata</taxon>
        <taxon>Arachnida</taxon>
        <taxon>Acari</taxon>
        <taxon>Parasitiformes</taxon>
        <taxon>Mesostigmata</taxon>
        <taxon>Gamasina</taxon>
        <taxon>Dermanyssoidea</taxon>
        <taxon>Varroidae</taxon>
        <taxon>Varroa</taxon>
    </lineage>
</organism>
<evidence type="ECO:0000256" key="4">
    <source>
        <dbReference type="RuleBase" id="RU003696"/>
    </source>
</evidence>
<dbReference type="OMA" id="NTEINCK"/>
<keyword evidence="4" id="KW-0813">Transport</keyword>
<evidence type="ECO:0000313" key="6">
    <source>
        <dbReference type="EnsemblMetazoa" id="XP_022661284"/>
    </source>
</evidence>
<dbReference type="PROSITE" id="PS00214">
    <property type="entry name" value="FABP"/>
    <property type="match status" value="1"/>
</dbReference>
<dbReference type="GO" id="GO:0005504">
    <property type="term" value="F:fatty acid binding"/>
    <property type="evidence" value="ECO:0007669"/>
    <property type="project" value="UniProtKB-ARBA"/>
</dbReference>
<name>A0A7M7K4S9_VARDE</name>
<dbReference type="InterPro" id="IPR000463">
    <property type="entry name" value="Fatty_acid-bd"/>
</dbReference>
<dbReference type="Gene3D" id="2.40.128.20">
    <property type="match status" value="1"/>
</dbReference>
<reference evidence="6" key="1">
    <citation type="submission" date="2021-01" db="UniProtKB">
        <authorList>
            <consortium name="EnsemblMetazoa"/>
        </authorList>
    </citation>
    <scope>IDENTIFICATION</scope>
</reference>